<proteinExistence type="predicted"/>
<dbReference type="Gene3D" id="3.60.130.30">
    <property type="match status" value="1"/>
</dbReference>
<reference evidence="3" key="1">
    <citation type="submission" date="2024-06" db="EMBL/GenBank/DDBJ databases">
        <title>Multi-omics analyses provide insights into the biosynthesis of the anticancer antibiotic pleurotin in Hohenbuehelia grisea.</title>
        <authorList>
            <person name="Weaver J.A."/>
            <person name="Alberti F."/>
        </authorList>
    </citation>
    <scope>NUCLEOTIDE SEQUENCE [LARGE SCALE GENOMIC DNA]</scope>
    <source>
        <strain evidence="3">T-177</strain>
    </source>
</reference>
<gene>
    <name evidence="2" type="ORF">HGRIS_003381</name>
</gene>
<accession>A0ABR3JFW4</accession>
<organism evidence="2 3">
    <name type="scientific">Hohenbuehelia grisea</name>
    <dbReference type="NCBI Taxonomy" id="104357"/>
    <lineage>
        <taxon>Eukaryota</taxon>
        <taxon>Fungi</taxon>
        <taxon>Dikarya</taxon>
        <taxon>Basidiomycota</taxon>
        <taxon>Agaricomycotina</taxon>
        <taxon>Agaricomycetes</taxon>
        <taxon>Agaricomycetidae</taxon>
        <taxon>Agaricales</taxon>
        <taxon>Pleurotineae</taxon>
        <taxon>Pleurotaceae</taxon>
        <taxon>Hohenbuehelia</taxon>
    </lineage>
</organism>
<evidence type="ECO:0000256" key="1">
    <source>
        <dbReference type="SAM" id="MobiDB-lite"/>
    </source>
</evidence>
<comment type="caution">
    <text evidence="2">The sequence shown here is derived from an EMBL/GenBank/DDBJ whole genome shotgun (WGS) entry which is preliminary data.</text>
</comment>
<feature type="region of interest" description="Disordered" evidence="1">
    <location>
        <begin position="124"/>
        <end position="160"/>
    </location>
</feature>
<keyword evidence="3" id="KW-1185">Reference proteome</keyword>
<protein>
    <submittedName>
        <fullName evidence="2">Uncharacterized protein</fullName>
    </submittedName>
</protein>
<name>A0ABR3JFW4_9AGAR</name>
<evidence type="ECO:0000313" key="3">
    <source>
        <dbReference type="Proteomes" id="UP001556367"/>
    </source>
</evidence>
<dbReference type="EMBL" id="JASNQZ010000007">
    <property type="protein sequence ID" value="KAL0954397.1"/>
    <property type="molecule type" value="Genomic_DNA"/>
</dbReference>
<evidence type="ECO:0000313" key="2">
    <source>
        <dbReference type="EMBL" id="KAL0954397.1"/>
    </source>
</evidence>
<sequence>MRPPTLQPEEILPLVDLLSKLNPSPGPLRSLLHRLQNWDLSDLGEAAAAWPTPMSTLTRRGEPRQAFPSFSGVPVATGAQANASPRFKNRAEPPMPCLADIILQREAIESIDALRHSQRLVELQRGRKRPHEGEFESGEPPAEAVEARQRQRQRTRPPCPRNGLSVWCASSVGHSVFSSDVRAVLGSVTAAAEGLGPLDASNWGFRLASYVLGELDGEKGAGQALGALNSSLETLVTRLNSLEHNKHGSSFTHMVNLISLAVKVEVKRLALSSARPEKRNVPLTAVAEALQQVLAREGLITRTFHDWVSQGKKFAALAAAGSLYILWTIAANQKMSQVASLNFQDVQALCNLLRNPNPETTFGKTVRDTIIPALAKLREQHPLRLQDFFDLEFLEAGEVPHLDFTDIHRTQGVLDRLKKNEFNSLSRNEKAWAPFCQPIDIDLGISDTSTNLCVLTARSLGLRLASADSCLECAESTSCTPCKSCDSFSGSALLSAQTSFLKAICTTKEGSGCDVIQVRYEPRSPLNRTKLATDRHNRFTQTKKERLKASEAPTPHDLNDLERQLCSLYRQDGTRAEDRYIYLPFEALQAKEALAGPLDKQGQLSIFGDLDQRDFSDAQTTDASQFSSLHFDVYNRYSTCGSKAPRDIHPANLTKQGRKRSNPALFIPRPSEEIKRFPKQYESLRQTFGDVFEQLRESEYKLKSIFAENLPGDEASPVFPFSGVVVNLNVQTTLHIDGQDTVMCLVLAIGEFSGGDLCLLEAGLRVEVRNGDWIVFDSKNISHFNMPYVGRRASFVLHSDKAGERWVKEHNGWGAHLA</sequence>
<dbReference type="Proteomes" id="UP001556367">
    <property type="component" value="Unassembled WGS sequence"/>
</dbReference>